<sequence>MTTERQLGKCYQLHFDTTTYNIPSSFITNTGSLLSLFKDKDEYEMEDIGDYTGYVFINYIVSHTYEVDYETAEQDEEIASSEYKTALQAWALGRMYNIYGLILLARNHVVKLAKLINPVWRLMTTVDTPLAMKHITGIIHRIDDYTDEVLESTTRQQATEHLLYLQPPETVGGLWAILQLMQKARGPALDRGWRLVNQTAPTLVPELAEYLASRQEMAQESEHMHTEDDDVVEYSLTPFNHWIPSAQIKCGKVMRAMVGSNNSSQKIGTRNKEKPAPRDKCLFYPFYFIKSS</sequence>
<evidence type="ECO:0000313" key="1">
    <source>
        <dbReference type="EMBL" id="KAF5239846.1"/>
    </source>
</evidence>
<gene>
    <name evidence="1" type="ORF">FANTH_9787</name>
</gene>
<keyword evidence="2" id="KW-1185">Reference proteome</keyword>
<name>A0A8H4Z4H4_9HYPO</name>
<proteinExistence type="predicted"/>
<evidence type="ECO:0000313" key="2">
    <source>
        <dbReference type="Proteomes" id="UP000573603"/>
    </source>
</evidence>
<organism evidence="1 2">
    <name type="scientific">Fusarium anthophilum</name>
    <dbReference type="NCBI Taxonomy" id="48485"/>
    <lineage>
        <taxon>Eukaryota</taxon>
        <taxon>Fungi</taxon>
        <taxon>Dikarya</taxon>
        <taxon>Ascomycota</taxon>
        <taxon>Pezizomycotina</taxon>
        <taxon>Sordariomycetes</taxon>
        <taxon>Hypocreomycetidae</taxon>
        <taxon>Hypocreales</taxon>
        <taxon>Nectriaceae</taxon>
        <taxon>Fusarium</taxon>
        <taxon>Fusarium fujikuroi species complex</taxon>
    </lineage>
</organism>
<comment type="caution">
    <text evidence="1">The sequence shown here is derived from an EMBL/GenBank/DDBJ whole genome shotgun (WGS) entry which is preliminary data.</text>
</comment>
<dbReference type="Proteomes" id="UP000573603">
    <property type="component" value="Unassembled WGS sequence"/>
</dbReference>
<protein>
    <submittedName>
        <fullName evidence="1">Uncharacterized protein</fullName>
    </submittedName>
</protein>
<reference evidence="1 2" key="1">
    <citation type="journal article" date="2020" name="BMC Genomics">
        <title>Correction to: Identification and distribution of gene clusters required for synthesis of sphingolipid metabolism inhibitors in diverse species of the filamentous fungus Fusarium.</title>
        <authorList>
            <person name="Kim H.S."/>
            <person name="Lohmar J.M."/>
            <person name="Busman M."/>
            <person name="Brown D.W."/>
            <person name="Naumann T.A."/>
            <person name="Divon H.H."/>
            <person name="Lysoe E."/>
            <person name="Uhlig S."/>
            <person name="Proctor R.H."/>
        </authorList>
    </citation>
    <scope>NUCLEOTIDE SEQUENCE [LARGE SCALE GENOMIC DNA]</scope>
    <source>
        <strain evidence="1 2">NRRL 25214</strain>
    </source>
</reference>
<accession>A0A8H4Z4H4</accession>
<dbReference type="AlphaFoldDB" id="A0A8H4Z4H4"/>
<dbReference type="EMBL" id="JABEVY010000261">
    <property type="protein sequence ID" value="KAF5239846.1"/>
    <property type="molecule type" value="Genomic_DNA"/>
</dbReference>